<comment type="caution">
    <text evidence="2">The sequence shown here is derived from an EMBL/GenBank/DDBJ whole genome shotgun (WGS) entry which is preliminary data.</text>
</comment>
<dbReference type="AlphaFoldDB" id="A0A8H5XKG4"/>
<evidence type="ECO:0000256" key="1">
    <source>
        <dbReference type="SAM" id="MobiDB-lite"/>
    </source>
</evidence>
<organism evidence="2 3">
    <name type="scientific">Fusarium denticulatum</name>
    <dbReference type="NCBI Taxonomy" id="48507"/>
    <lineage>
        <taxon>Eukaryota</taxon>
        <taxon>Fungi</taxon>
        <taxon>Dikarya</taxon>
        <taxon>Ascomycota</taxon>
        <taxon>Pezizomycotina</taxon>
        <taxon>Sordariomycetes</taxon>
        <taxon>Hypocreomycetidae</taxon>
        <taxon>Hypocreales</taxon>
        <taxon>Nectriaceae</taxon>
        <taxon>Fusarium</taxon>
        <taxon>Fusarium fujikuroi species complex</taxon>
    </lineage>
</organism>
<accession>A0A8H5XKG4</accession>
<sequence length="132" mass="15014">MENKDDEAPKRPSDKVPFNPWATPTCRHQNISNESGSSTGHSTTTSNKNPPVAISARYRCSWPTLHPLPLRWSRTKFPAHVNPSPSIFENGVYEILKHHNTDPGETTVDFHVREQHGFQYSPPYIARHLTMV</sequence>
<feature type="compositionally biased region" description="Basic and acidic residues" evidence="1">
    <location>
        <begin position="1"/>
        <end position="14"/>
    </location>
</feature>
<evidence type="ECO:0000313" key="3">
    <source>
        <dbReference type="Proteomes" id="UP000562682"/>
    </source>
</evidence>
<keyword evidence="3" id="KW-1185">Reference proteome</keyword>
<reference evidence="2 3" key="1">
    <citation type="submission" date="2020-05" db="EMBL/GenBank/DDBJ databases">
        <title>Identification and distribution of gene clusters putatively required for synthesis of sphingolipid metabolism inhibitors in phylogenetically diverse species of the filamentous fungus Fusarium.</title>
        <authorList>
            <person name="Kim H.-S."/>
            <person name="Busman M."/>
            <person name="Brown D.W."/>
            <person name="Divon H."/>
            <person name="Uhlig S."/>
            <person name="Proctor R.H."/>
        </authorList>
    </citation>
    <scope>NUCLEOTIDE SEQUENCE [LARGE SCALE GENOMIC DNA]</scope>
    <source>
        <strain evidence="2 3">NRRL 25311</strain>
    </source>
</reference>
<dbReference type="EMBL" id="JAAOAK010000011">
    <property type="protein sequence ID" value="KAF5695394.1"/>
    <property type="molecule type" value="Genomic_DNA"/>
</dbReference>
<feature type="region of interest" description="Disordered" evidence="1">
    <location>
        <begin position="1"/>
        <end position="52"/>
    </location>
</feature>
<name>A0A8H5XKG4_9HYPO</name>
<evidence type="ECO:0000313" key="2">
    <source>
        <dbReference type="EMBL" id="KAF5695394.1"/>
    </source>
</evidence>
<feature type="compositionally biased region" description="Low complexity" evidence="1">
    <location>
        <begin position="35"/>
        <end position="46"/>
    </location>
</feature>
<dbReference type="Proteomes" id="UP000562682">
    <property type="component" value="Unassembled WGS sequence"/>
</dbReference>
<gene>
    <name evidence="2" type="ORF">FDENT_477</name>
</gene>
<protein>
    <submittedName>
        <fullName evidence="2">Uncharacterized protein</fullName>
    </submittedName>
</protein>
<proteinExistence type="predicted"/>